<protein>
    <submittedName>
        <fullName evidence="2">Uncharacterized protein</fullName>
    </submittedName>
</protein>
<organism evidence="2 3">
    <name type="scientific">Liparis tanakae</name>
    <name type="common">Tanaka's snailfish</name>
    <dbReference type="NCBI Taxonomy" id="230148"/>
    <lineage>
        <taxon>Eukaryota</taxon>
        <taxon>Metazoa</taxon>
        <taxon>Chordata</taxon>
        <taxon>Craniata</taxon>
        <taxon>Vertebrata</taxon>
        <taxon>Euteleostomi</taxon>
        <taxon>Actinopterygii</taxon>
        <taxon>Neopterygii</taxon>
        <taxon>Teleostei</taxon>
        <taxon>Neoteleostei</taxon>
        <taxon>Acanthomorphata</taxon>
        <taxon>Eupercaria</taxon>
        <taxon>Perciformes</taxon>
        <taxon>Cottioidei</taxon>
        <taxon>Cottales</taxon>
        <taxon>Liparidae</taxon>
        <taxon>Liparis</taxon>
    </lineage>
</organism>
<gene>
    <name evidence="2" type="ORF">EYF80_066017</name>
</gene>
<dbReference type="EMBL" id="SRLO01017127">
    <property type="protein sequence ID" value="TNN23861.1"/>
    <property type="molecule type" value="Genomic_DNA"/>
</dbReference>
<dbReference type="Proteomes" id="UP000314294">
    <property type="component" value="Unassembled WGS sequence"/>
</dbReference>
<reference evidence="2 3" key="1">
    <citation type="submission" date="2019-03" db="EMBL/GenBank/DDBJ databases">
        <title>First draft genome of Liparis tanakae, snailfish: a comprehensive survey of snailfish specific genes.</title>
        <authorList>
            <person name="Kim W."/>
            <person name="Song I."/>
            <person name="Jeong J.-H."/>
            <person name="Kim D."/>
            <person name="Kim S."/>
            <person name="Ryu S."/>
            <person name="Song J.Y."/>
            <person name="Lee S.K."/>
        </authorList>
    </citation>
    <scope>NUCLEOTIDE SEQUENCE [LARGE SCALE GENOMIC DNA]</scope>
    <source>
        <tissue evidence="2">Muscle</tissue>
    </source>
</reference>
<evidence type="ECO:0000313" key="3">
    <source>
        <dbReference type="Proteomes" id="UP000314294"/>
    </source>
</evidence>
<evidence type="ECO:0000256" key="1">
    <source>
        <dbReference type="SAM" id="MobiDB-lite"/>
    </source>
</evidence>
<proteinExistence type="predicted"/>
<accession>A0A4Z2E524</accession>
<comment type="caution">
    <text evidence="2">The sequence shown here is derived from an EMBL/GenBank/DDBJ whole genome shotgun (WGS) entry which is preliminary data.</text>
</comment>
<evidence type="ECO:0000313" key="2">
    <source>
        <dbReference type="EMBL" id="TNN23861.1"/>
    </source>
</evidence>
<keyword evidence="3" id="KW-1185">Reference proteome</keyword>
<sequence>MRHVGLDAIRRVQIAMRNRTYGSGSCSPTSLNNLDGTWSVWAPQGRGASRTAEAPSCSSSRDKHPICPLEEQEESS</sequence>
<feature type="region of interest" description="Disordered" evidence="1">
    <location>
        <begin position="43"/>
        <end position="76"/>
    </location>
</feature>
<name>A0A4Z2E524_9TELE</name>
<dbReference type="AlphaFoldDB" id="A0A4Z2E524"/>